<accession>A0ABX3HFH8</accession>
<gene>
    <name evidence="1" type="ORF">BSK56_11275</name>
</gene>
<evidence type="ECO:0000313" key="1">
    <source>
        <dbReference type="EMBL" id="OMD48357.1"/>
    </source>
</evidence>
<dbReference type="Gene3D" id="3.40.1000.10">
    <property type="entry name" value="Mog1/PsbP, alpha/beta/alpha sandwich"/>
    <property type="match status" value="1"/>
</dbReference>
<protein>
    <recommendedName>
        <fullName evidence="3">DUF1795 domain-containing protein</fullName>
    </recommendedName>
</protein>
<organism evidence="1 2">
    <name type="scientific">Paenibacillus borealis</name>
    <dbReference type="NCBI Taxonomy" id="160799"/>
    <lineage>
        <taxon>Bacteria</taxon>
        <taxon>Bacillati</taxon>
        <taxon>Bacillota</taxon>
        <taxon>Bacilli</taxon>
        <taxon>Bacillales</taxon>
        <taxon>Paenibacillaceae</taxon>
        <taxon>Paenibacillus</taxon>
    </lineage>
</organism>
<dbReference type="Proteomes" id="UP000187412">
    <property type="component" value="Unassembled WGS sequence"/>
</dbReference>
<sequence>MKMEHWDEKIVSMLNGNTGGQPADNYGVIPEEAGPDLTAPVVQIGDEPHTFVETELLDGAMRMLIPQTFKLMSKEMAKRKYPSEHRPSVIYTTSNARINIAINHTMNPLPEDELSDFKKAMIQMLRRTQKLTKWYGDHEFSINGKPVATCEFLTPAVNANLYNLILFASFEDRALMCTFNCTDEELDDWKPVALAMMKSIQFIPQKEGDESHE</sequence>
<name>A0ABX3HFH8_PAEBO</name>
<comment type="caution">
    <text evidence="1">The sequence shown here is derived from an EMBL/GenBank/DDBJ whole genome shotgun (WGS) entry which is preliminary data.</text>
</comment>
<proteinExistence type="predicted"/>
<reference evidence="1 2" key="1">
    <citation type="submission" date="2016-10" db="EMBL/GenBank/DDBJ databases">
        <title>Paenibacillus species isolates.</title>
        <authorList>
            <person name="Beno S.M."/>
        </authorList>
    </citation>
    <scope>NUCLEOTIDE SEQUENCE [LARGE SCALE GENOMIC DNA]</scope>
    <source>
        <strain evidence="1 2">FSL H7-0744</strain>
    </source>
</reference>
<keyword evidence="2" id="KW-1185">Reference proteome</keyword>
<dbReference type="EMBL" id="MPTB01000012">
    <property type="protein sequence ID" value="OMD48357.1"/>
    <property type="molecule type" value="Genomic_DNA"/>
</dbReference>
<evidence type="ECO:0000313" key="2">
    <source>
        <dbReference type="Proteomes" id="UP000187412"/>
    </source>
</evidence>
<evidence type="ECO:0008006" key="3">
    <source>
        <dbReference type="Google" id="ProtNLM"/>
    </source>
</evidence>